<gene>
    <name evidence="11" type="ORF">AVDCRST_MAG11-3273</name>
</gene>
<dbReference type="PANTHER" id="PTHR32438">
    <property type="entry name" value="4-ALPHA-GLUCANOTRANSFERASE DPE1, CHLOROPLASTIC/AMYLOPLASTIC"/>
    <property type="match status" value="1"/>
</dbReference>
<evidence type="ECO:0000256" key="8">
    <source>
        <dbReference type="ARBA" id="ARBA00031423"/>
    </source>
</evidence>
<dbReference type="SUPFAM" id="SSF51445">
    <property type="entry name" value="(Trans)glycosidases"/>
    <property type="match status" value="1"/>
</dbReference>
<comment type="catalytic activity">
    <reaction evidence="1 10">
        <text>Transfers a segment of a (1-&gt;4)-alpha-D-glucan to a new position in an acceptor, which may be glucose or a (1-&gt;4)-alpha-D-glucan.</text>
        <dbReference type="EC" id="2.4.1.25"/>
    </reaction>
</comment>
<dbReference type="Pfam" id="PF02446">
    <property type="entry name" value="Glyco_hydro_77"/>
    <property type="match status" value="1"/>
</dbReference>
<accession>A0A6J4M0S3</accession>
<dbReference type="InterPro" id="IPR003385">
    <property type="entry name" value="Glyco_hydro_77"/>
</dbReference>
<evidence type="ECO:0000256" key="5">
    <source>
        <dbReference type="ARBA" id="ARBA00022676"/>
    </source>
</evidence>
<dbReference type="PANTHER" id="PTHR32438:SF5">
    <property type="entry name" value="4-ALPHA-GLUCANOTRANSFERASE DPE1, CHLOROPLASTIC_AMYLOPLASTIC"/>
    <property type="match status" value="1"/>
</dbReference>
<sequence>VARVPLPADLPLGRHRVRVALGAGGGARTAEQTLIVAPDRCPDPAAVLQGQRAFGLTANLYAVRSGRNWGAGDATDLRELVRFAAGAGAAFVGVNPLHALRNAGDEISPYSPVSRLFRNVLYLDVDALPELADAPEARRMLAAPAFRRALARLRAATHVDYAAVMRLKLPALELLHAAFRRRTRGPRRRAYGRYVAAQGEALARFATFLAIEETAGSAGGWRAWPEPLQSPESPAVAAHARAHADRVDFHRWLQFALDEQLAAAAAEARARGLPVGLYQDLAIGTSPSSSDAWSFPGLFVEGASIGAPPDPLAPQGQNWGLPPLHPHRLAEQGYGYWGALVRGALRHAGALRIDHVIGLFRQFWIPAGMSGAAGAYVRVPTRDLLAVLALESTRAGALVVGEDLGTVPPEVPAVLERWGILSSRVLYFEREGAGDFKPARAYPRLALATANTHDLPTLAGFRAATDVTIRRRLGLVDGAPAERAARRARADEVAALVRRLADEGIVDATGEPDDLALRAAVHTFLRRTPAWLVGLSLDDLVGEAEPVNVPGVPPADFPSWTRRLTTPLEALAADPAVRRALGAEREWAAGVLIR</sequence>
<keyword evidence="5 10" id="KW-0328">Glycosyltransferase</keyword>
<dbReference type="GO" id="GO:0004134">
    <property type="term" value="F:4-alpha-glucanotransferase activity"/>
    <property type="evidence" value="ECO:0007669"/>
    <property type="project" value="UniProtKB-EC"/>
</dbReference>
<keyword evidence="7 10" id="KW-0119">Carbohydrate metabolism</keyword>
<name>A0A6J4M0S3_9BACT</name>
<evidence type="ECO:0000256" key="10">
    <source>
        <dbReference type="RuleBase" id="RU361207"/>
    </source>
</evidence>
<dbReference type="InterPro" id="IPR017853">
    <property type="entry name" value="GH"/>
</dbReference>
<keyword evidence="6 10" id="KW-0808">Transferase</keyword>
<dbReference type="GO" id="GO:0005975">
    <property type="term" value="P:carbohydrate metabolic process"/>
    <property type="evidence" value="ECO:0007669"/>
    <property type="project" value="InterPro"/>
</dbReference>
<dbReference type="EC" id="2.4.1.25" evidence="3 10"/>
<evidence type="ECO:0000256" key="9">
    <source>
        <dbReference type="ARBA" id="ARBA00031501"/>
    </source>
</evidence>
<evidence type="ECO:0000256" key="4">
    <source>
        <dbReference type="ARBA" id="ARBA00020295"/>
    </source>
</evidence>
<dbReference type="EMBL" id="CADCTU010000712">
    <property type="protein sequence ID" value="CAA9346764.1"/>
    <property type="molecule type" value="Genomic_DNA"/>
</dbReference>
<dbReference type="AlphaFoldDB" id="A0A6J4M0S3"/>
<comment type="similarity">
    <text evidence="2 10">Belongs to the disproportionating enzyme family.</text>
</comment>
<dbReference type="Gene3D" id="3.20.20.80">
    <property type="entry name" value="Glycosidases"/>
    <property type="match status" value="1"/>
</dbReference>
<protein>
    <recommendedName>
        <fullName evidence="4 10">4-alpha-glucanotransferase</fullName>
        <ecNumber evidence="3 10">2.4.1.25</ecNumber>
    </recommendedName>
    <alternativeName>
        <fullName evidence="8 10">Amylomaltase</fullName>
    </alternativeName>
    <alternativeName>
        <fullName evidence="9 10">Disproportionating enzyme</fullName>
    </alternativeName>
</protein>
<evidence type="ECO:0000256" key="1">
    <source>
        <dbReference type="ARBA" id="ARBA00000439"/>
    </source>
</evidence>
<feature type="non-terminal residue" evidence="11">
    <location>
        <position position="1"/>
    </location>
</feature>
<reference evidence="11" key="1">
    <citation type="submission" date="2020-02" db="EMBL/GenBank/DDBJ databases">
        <authorList>
            <person name="Meier V. D."/>
        </authorList>
    </citation>
    <scope>NUCLEOTIDE SEQUENCE</scope>
    <source>
        <strain evidence="11">AVDCRST_MAG11</strain>
    </source>
</reference>
<evidence type="ECO:0000256" key="3">
    <source>
        <dbReference type="ARBA" id="ARBA00012560"/>
    </source>
</evidence>
<dbReference type="NCBIfam" id="TIGR00217">
    <property type="entry name" value="malQ"/>
    <property type="match status" value="1"/>
</dbReference>
<organism evidence="11">
    <name type="scientific">uncultured Gemmatimonadaceae bacterium</name>
    <dbReference type="NCBI Taxonomy" id="246130"/>
    <lineage>
        <taxon>Bacteria</taxon>
        <taxon>Pseudomonadati</taxon>
        <taxon>Gemmatimonadota</taxon>
        <taxon>Gemmatimonadia</taxon>
        <taxon>Gemmatimonadales</taxon>
        <taxon>Gemmatimonadaceae</taxon>
        <taxon>environmental samples</taxon>
    </lineage>
</organism>
<evidence type="ECO:0000256" key="7">
    <source>
        <dbReference type="ARBA" id="ARBA00023277"/>
    </source>
</evidence>
<evidence type="ECO:0000256" key="2">
    <source>
        <dbReference type="ARBA" id="ARBA00005684"/>
    </source>
</evidence>
<evidence type="ECO:0000313" key="11">
    <source>
        <dbReference type="EMBL" id="CAA9346764.1"/>
    </source>
</evidence>
<evidence type="ECO:0000256" key="6">
    <source>
        <dbReference type="ARBA" id="ARBA00022679"/>
    </source>
</evidence>
<proteinExistence type="inferred from homology"/>